<dbReference type="InterPro" id="IPR024759">
    <property type="entry name" value="UvrB_YAD/RRR_dom"/>
</dbReference>
<dbReference type="GO" id="GO:0016887">
    <property type="term" value="F:ATP hydrolysis activity"/>
    <property type="evidence" value="ECO:0007669"/>
    <property type="project" value="InterPro"/>
</dbReference>
<feature type="domain" description="Helicase C-terminal" evidence="18">
    <location>
        <begin position="453"/>
        <end position="619"/>
    </location>
</feature>
<proteinExistence type="inferred from homology"/>
<evidence type="ECO:0000256" key="3">
    <source>
        <dbReference type="ARBA" id="ARBA00022490"/>
    </source>
</evidence>
<dbReference type="GO" id="GO:0005524">
    <property type="term" value="F:ATP binding"/>
    <property type="evidence" value="ECO:0007669"/>
    <property type="project" value="UniProtKB-UniRule"/>
</dbReference>
<dbReference type="GO" id="GO:0009380">
    <property type="term" value="C:excinuclease repair complex"/>
    <property type="evidence" value="ECO:0007669"/>
    <property type="project" value="InterPro"/>
</dbReference>
<dbReference type="PROSITE" id="PS50151">
    <property type="entry name" value="UVR"/>
    <property type="match status" value="1"/>
</dbReference>
<evidence type="ECO:0000256" key="10">
    <source>
        <dbReference type="ARBA" id="ARBA00023236"/>
    </source>
</evidence>
<name>A0A285D284_9RHOB</name>
<keyword evidence="7 13" id="KW-0067">ATP-binding</keyword>
<dbReference type="HAMAP" id="MF_00204">
    <property type="entry name" value="UvrB"/>
    <property type="match status" value="1"/>
</dbReference>
<evidence type="ECO:0000256" key="6">
    <source>
        <dbReference type="ARBA" id="ARBA00022769"/>
    </source>
</evidence>
<dbReference type="EMBL" id="OAOQ01000018">
    <property type="protein sequence ID" value="SNX73920.1"/>
    <property type="molecule type" value="Genomic_DNA"/>
</dbReference>
<dbReference type="SMART" id="SM00487">
    <property type="entry name" value="DEXDc"/>
    <property type="match status" value="1"/>
</dbReference>
<evidence type="ECO:0000256" key="13">
    <source>
        <dbReference type="HAMAP-Rule" id="MF_00204"/>
    </source>
</evidence>
<dbReference type="InterPro" id="IPR041471">
    <property type="entry name" value="UvrB_inter"/>
</dbReference>
<comment type="function">
    <text evidence="13">The UvrABC repair system catalyzes the recognition and processing of DNA lesions. A damage recognition complex composed of 2 UvrA and 2 UvrB subunits scans DNA for abnormalities. Upon binding of the UvrA(2)B(2) complex to a putative damaged site, the DNA wraps around one UvrB monomer. DNA wrap is dependent on ATP binding by UvrB and probably causes local melting of the DNA helix, facilitating insertion of UvrB beta-hairpin between the DNA strands. Then UvrB probes one DNA strand for the presence of a lesion. If a lesion is found the UvrA subunits dissociate and the UvrB-DNA preincision complex is formed. This complex is subsequently bound by UvrC and the second UvrB is released. If no lesion is found, the DNA wraps around the other UvrB subunit that will check the other stand for damage.</text>
</comment>
<dbReference type="Pfam" id="PF04851">
    <property type="entry name" value="ResIII"/>
    <property type="match status" value="1"/>
</dbReference>
<dbReference type="Pfam" id="PF02151">
    <property type="entry name" value="UVR"/>
    <property type="match status" value="1"/>
</dbReference>
<dbReference type="Gene3D" id="3.40.50.300">
    <property type="entry name" value="P-loop containing nucleotide triphosphate hydrolases"/>
    <property type="match status" value="3"/>
</dbReference>
<dbReference type="PANTHER" id="PTHR24029:SF0">
    <property type="entry name" value="UVRABC SYSTEM PROTEIN B"/>
    <property type="match status" value="1"/>
</dbReference>
<reference evidence="20" key="1">
    <citation type="submission" date="2017-08" db="EMBL/GenBank/DDBJ databases">
        <authorList>
            <person name="Varghese N."/>
            <person name="Submissions S."/>
        </authorList>
    </citation>
    <scope>NUCLEOTIDE SEQUENCE [LARGE SCALE GENOMIC DNA]</scope>
    <source>
        <strain evidence="20">JA234</strain>
    </source>
</reference>
<dbReference type="OrthoDB" id="9806651at2"/>
<dbReference type="SUPFAM" id="SSF52540">
    <property type="entry name" value="P-loop containing nucleoside triphosphate hydrolases"/>
    <property type="match status" value="2"/>
</dbReference>
<comment type="subunit">
    <text evidence="11 13 14">Forms a heterotetramer with UvrA during the search for lesions. Interacts with UvrC in an incision complex.</text>
</comment>
<keyword evidence="6 13" id="KW-0228">DNA excision</keyword>
<keyword evidence="8 13" id="KW-0267">Excision nuclease</keyword>
<feature type="compositionally biased region" description="Low complexity" evidence="15">
    <location>
        <begin position="699"/>
        <end position="709"/>
    </location>
</feature>
<dbReference type="SMART" id="SM00490">
    <property type="entry name" value="HELICc"/>
    <property type="match status" value="1"/>
</dbReference>
<evidence type="ECO:0000259" key="16">
    <source>
        <dbReference type="PROSITE" id="PS50151"/>
    </source>
</evidence>
<keyword evidence="9 13" id="KW-0234">DNA repair</keyword>
<evidence type="ECO:0000256" key="2">
    <source>
        <dbReference type="ARBA" id="ARBA00008533"/>
    </source>
</evidence>
<keyword evidence="4 13" id="KW-0547">Nucleotide-binding</keyword>
<evidence type="ECO:0000256" key="15">
    <source>
        <dbReference type="SAM" id="MobiDB-lite"/>
    </source>
</evidence>
<dbReference type="GO" id="GO:0009432">
    <property type="term" value="P:SOS response"/>
    <property type="evidence" value="ECO:0007669"/>
    <property type="project" value="UniProtKB-UniRule"/>
</dbReference>
<dbReference type="InterPro" id="IPR014001">
    <property type="entry name" value="Helicase_ATP-bd"/>
</dbReference>
<comment type="domain">
    <text evidence="13">The beta-hairpin motif is involved in DNA binding.</text>
</comment>
<dbReference type="InterPro" id="IPR001943">
    <property type="entry name" value="UVR_dom"/>
</dbReference>
<feature type="domain" description="UVR" evidence="16">
    <location>
        <begin position="646"/>
        <end position="681"/>
    </location>
</feature>
<evidence type="ECO:0000256" key="11">
    <source>
        <dbReference type="ARBA" id="ARBA00026033"/>
    </source>
</evidence>
<keyword evidence="3 13" id="KW-0963">Cytoplasm</keyword>
<organism evidence="19 20">
    <name type="scientific">Cereibacter ovatus</name>
    <dbReference type="NCBI Taxonomy" id="439529"/>
    <lineage>
        <taxon>Bacteria</taxon>
        <taxon>Pseudomonadati</taxon>
        <taxon>Pseudomonadota</taxon>
        <taxon>Alphaproteobacteria</taxon>
        <taxon>Rhodobacterales</taxon>
        <taxon>Paracoccaceae</taxon>
        <taxon>Cereibacter</taxon>
    </lineage>
</organism>
<dbReference type="Proteomes" id="UP000219467">
    <property type="component" value="Unassembled WGS sequence"/>
</dbReference>
<evidence type="ECO:0000313" key="20">
    <source>
        <dbReference type="Proteomes" id="UP000219467"/>
    </source>
</evidence>
<dbReference type="GO" id="GO:0003677">
    <property type="term" value="F:DNA binding"/>
    <property type="evidence" value="ECO:0007669"/>
    <property type="project" value="UniProtKB-UniRule"/>
</dbReference>
<evidence type="ECO:0000256" key="14">
    <source>
        <dbReference type="RuleBase" id="RU003587"/>
    </source>
</evidence>
<dbReference type="Pfam" id="PF17757">
    <property type="entry name" value="UvrB_inter"/>
    <property type="match status" value="1"/>
</dbReference>
<dbReference type="NCBIfam" id="TIGR00631">
    <property type="entry name" value="uvrb"/>
    <property type="match status" value="1"/>
</dbReference>
<dbReference type="Gene3D" id="4.10.860.10">
    <property type="entry name" value="UVR domain"/>
    <property type="match status" value="1"/>
</dbReference>
<evidence type="ECO:0000256" key="4">
    <source>
        <dbReference type="ARBA" id="ARBA00022741"/>
    </source>
</evidence>
<dbReference type="Gene3D" id="6.10.140.240">
    <property type="match status" value="1"/>
</dbReference>
<dbReference type="Pfam" id="PF12344">
    <property type="entry name" value="UvrB"/>
    <property type="match status" value="1"/>
</dbReference>
<evidence type="ECO:0000256" key="5">
    <source>
        <dbReference type="ARBA" id="ARBA00022763"/>
    </source>
</evidence>
<evidence type="ECO:0000256" key="7">
    <source>
        <dbReference type="ARBA" id="ARBA00022840"/>
    </source>
</evidence>
<feature type="short sequence motif" description="Beta-hairpin" evidence="13">
    <location>
        <begin position="114"/>
        <end position="137"/>
    </location>
</feature>
<dbReference type="InterPro" id="IPR027417">
    <property type="entry name" value="P-loop_NTPase"/>
</dbReference>
<feature type="domain" description="Helicase ATP-binding" evidence="17">
    <location>
        <begin position="48"/>
        <end position="180"/>
    </location>
</feature>
<evidence type="ECO:0000256" key="9">
    <source>
        <dbReference type="ARBA" id="ARBA00023204"/>
    </source>
</evidence>
<dbReference type="GO" id="GO:0005737">
    <property type="term" value="C:cytoplasm"/>
    <property type="evidence" value="ECO:0007669"/>
    <property type="project" value="UniProtKB-SubCell"/>
</dbReference>
<sequence length="728" mass="81907">MPHNNTNLPMHRPEVLTRPKLEGGRRFVLSTPFQPAGDQPTAIAELSAGIIAGEQNQVLLGATGTGKTFTMAKIIEQTQRPAIILAPNKTLAAQLYGEFKGFFPENAVEYFVSYYDYYQPEAYVPRSDTYIEKESQINEQIDRMRHSATRALLERDDVIIVASVSCIYGIGSVETYSAMTQDLVVGQSYDQRQVLSELVAQQYRRNDQAFQRGSFRVRGDSLEVWPAHLEDRAWRFSFFGEELESITEFDPLTGAKTDSFKQIRIYANSHYVTPRPTMQQAVLGIKRELRQRLDQLVNEGKLLEAQRLEQRTNFDIEMLEATGVCNGIENYSRYLTGRAPGEPPPTLFEFIPDNAIVFADESHVSVPQIGGMYRGDYRRKFTLAEHGFRLPSCMDNRPLKFEEWDAMRPQSIFVSATPAAWEMEQAGGVFAEQVIRPTGLLDPKVEIRPVEMQVDDLLDEIRRVAAAGLRILVTVLTKRMAEDLTEYFHEQGIRIRYMHSDIDTIERIEILRDLRLGAFDVLVGINLLREGLDIPECGLVAILDADKEGFLRSETSLIQTIGRAARNAEGRVIMYADRITGSMERALRETERRREKQIAYNLAHGITPQTVKKNVEDVLAGLWQGDTDMSRVTAKVEKPMVGANLAAHLDALRLAMRKAAENLEFEEAARLRDEVKRLEAVELAVADDPLARQAAVEDAAEAAVKGAGRSTAGRAGQRGGNKRRRGHS</sequence>
<dbReference type="GO" id="GO:0009381">
    <property type="term" value="F:excinuclease ABC activity"/>
    <property type="evidence" value="ECO:0007669"/>
    <property type="project" value="UniProtKB-UniRule"/>
</dbReference>
<dbReference type="PROSITE" id="PS51192">
    <property type="entry name" value="HELICASE_ATP_BIND_1"/>
    <property type="match status" value="1"/>
</dbReference>
<gene>
    <name evidence="13" type="primary">uvrB</name>
    <name evidence="19" type="ORF">SAMN05878503_1183</name>
</gene>
<dbReference type="InterPro" id="IPR036876">
    <property type="entry name" value="UVR_dom_sf"/>
</dbReference>
<dbReference type="InterPro" id="IPR006935">
    <property type="entry name" value="Helicase/UvrB_N"/>
</dbReference>
<dbReference type="RefSeq" id="WP_097031477.1">
    <property type="nucleotide sequence ID" value="NZ_OAOQ01000018.1"/>
</dbReference>
<evidence type="ECO:0000259" key="17">
    <source>
        <dbReference type="PROSITE" id="PS51192"/>
    </source>
</evidence>
<dbReference type="NCBIfam" id="NF003673">
    <property type="entry name" value="PRK05298.1"/>
    <property type="match status" value="1"/>
</dbReference>
<dbReference type="AlphaFoldDB" id="A0A285D284"/>
<evidence type="ECO:0000256" key="12">
    <source>
        <dbReference type="ARBA" id="ARBA00029504"/>
    </source>
</evidence>
<accession>A0A285D284</accession>
<dbReference type="PROSITE" id="PS51194">
    <property type="entry name" value="HELICASE_CTER"/>
    <property type="match status" value="1"/>
</dbReference>
<keyword evidence="20" id="KW-1185">Reference proteome</keyword>
<protein>
    <recommendedName>
        <fullName evidence="12 13">UvrABC system protein B</fullName>
        <shortName evidence="13">Protein UvrB</shortName>
    </recommendedName>
    <alternativeName>
        <fullName evidence="13">Excinuclease ABC subunit B</fullName>
    </alternativeName>
</protein>
<feature type="binding site" evidence="13">
    <location>
        <begin position="61"/>
        <end position="68"/>
    </location>
    <ligand>
        <name>ATP</name>
        <dbReference type="ChEBI" id="CHEBI:30616"/>
    </ligand>
</feature>
<comment type="similarity">
    <text evidence="2 13 14">Belongs to the UvrB family.</text>
</comment>
<dbReference type="GO" id="GO:0006289">
    <property type="term" value="P:nucleotide-excision repair"/>
    <property type="evidence" value="ECO:0007669"/>
    <property type="project" value="UniProtKB-UniRule"/>
</dbReference>
<dbReference type="InterPro" id="IPR004807">
    <property type="entry name" value="UvrB"/>
</dbReference>
<dbReference type="CDD" id="cd18790">
    <property type="entry name" value="SF2_C_UvrB"/>
    <property type="match status" value="1"/>
</dbReference>
<dbReference type="SUPFAM" id="SSF46600">
    <property type="entry name" value="C-terminal UvrC-binding domain of UvrB"/>
    <property type="match status" value="1"/>
</dbReference>
<comment type="subcellular location">
    <subcellularLocation>
        <location evidence="1 13 14">Cytoplasm</location>
    </subcellularLocation>
</comment>
<dbReference type="Pfam" id="PF00271">
    <property type="entry name" value="Helicase_C"/>
    <property type="match status" value="1"/>
</dbReference>
<keyword evidence="5 13" id="KW-0227">DNA damage</keyword>
<evidence type="ECO:0000256" key="1">
    <source>
        <dbReference type="ARBA" id="ARBA00004496"/>
    </source>
</evidence>
<feature type="region of interest" description="Disordered" evidence="15">
    <location>
        <begin position="699"/>
        <end position="728"/>
    </location>
</feature>
<dbReference type="PANTHER" id="PTHR24029">
    <property type="entry name" value="UVRABC SYSTEM PROTEIN B"/>
    <property type="match status" value="1"/>
</dbReference>
<evidence type="ECO:0000259" key="18">
    <source>
        <dbReference type="PROSITE" id="PS51194"/>
    </source>
</evidence>
<dbReference type="InterPro" id="IPR001650">
    <property type="entry name" value="Helicase_C-like"/>
</dbReference>
<evidence type="ECO:0000313" key="19">
    <source>
        <dbReference type="EMBL" id="SNX73920.1"/>
    </source>
</evidence>
<evidence type="ECO:0000256" key="8">
    <source>
        <dbReference type="ARBA" id="ARBA00022881"/>
    </source>
</evidence>
<keyword evidence="10 13" id="KW-0742">SOS response</keyword>
<dbReference type="CDD" id="cd17916">
    <property type="entry name" value="DEXHc_UvrB"/>
    <property type="match status" value="1"/>
</dbReference>